<evidence type="ECO:0000313" key="2">
    <source>
        <dbReference type="Proteomes" id="UP000281028"/>
    </source>
</evidence>
<dbReference type="AlphaFoldDB" id="A0A433WK95"/>
<dbReference type="Proteomes" id="UP000281028">
    <property type="component" value="Unassembled WGS sequence"/>
</dbReference>
<name>A0A433WK95_9BACT</name>
<organism evidence="1 2">
    <name type="scientific">Chitinophaga solisilvae</name>
    <dbReference type="NCBI Taxonomy" id="1233460"/>
    <lineage>
        <taxon>Bacteria</taxon>
        <taxon>Pseudomonadati</taxon>
        <taxon>Bacteroidota</taxon>
        <taxon>Chitinophagia</taxon>
        <taxon>Chitinophagales</taxon>
        <taxon>Chitinophagaceae</taxon>
        <taxon>Chitinophaga</taxon>
    </lineage>
</organism>
<sequence>MKKFMLLLALTGISATTLLAQDKQQGRIDYDVTLNVRAALKPDQQQFKDLVPETMVSREMLFFNGNKTRLARKDPEETTSEGGAKIKMVSNEGQIAVYTDGSAGKAWSLMEEDGKKLLVPQSDNNLGKDKTGARTRQILGFTCREVLTKRGDGPTTLWVTDELPFSAGPMGMLSGKGAILGLDSKKMNIIATAISYVPVTKEDVSIPADVPVKETK</sequence>
<dbReference type="EMBL" id="RIAR02000001">
    <property type="protein sequence ID" value="NSL85947.1"/>
    <property type="molecule type" value="Genomic_DNA"/>
</dbReference>
<accession>A0A433WK95</accession>
<dbReference type="OrthoDB" id="647623at2"/>
<evidence type="ECO:0000313" key="1">
    <source>
        <dbReference type="EMBL" id="NSL85947.1"/>
    </source>
</evidence>
<proteinExistence type="predicted"/>
<protein>
    <submittedName>
        <fullName evidence="1">Uncharacterized protein</fullName>
    </submittedName>
</protein>
<keyword evidence="2" id="KW-1185">Reference proteome</keyword>
<comment type="caution">
    <text evidence="1">The sequence shown here is derived from an EMBL/GenBank/DDBJ whole genome shotgun (WGS) entry which is preliminary data.</text>
</comment>
<gene>
    <name evidence="1" type="ORF">ECE50_003830</name>
</gene>
<reference evidence="1" key="1">
    <citation type="submission" date="2020-05" db="EMBL/GenBank/DDBJ databases">
        <title>Chitinophaga laudate sp. nov., isolated from a tropical peat swamp.</title>
        <authorList>
            <person name="Goh C.B.S."/>
            <person name="Lee M.S."/>
            <person name="Parimannan S."/>
            <person name="Pasbakhsh P."/>
            <person name="Yule C.M."/>
            <person name="Rajandas H."/>
            <person name="Loke S."/>
            <person name="Croft L."/>
            <person name="Tan J.B.L."/>
        </authorList>
    </citation>
    <scope>NUCLEOTIDE SEQUENCE</scope>
    <source>
        <strain evidence="1">Mgbs1</strain>
    </source>
</reference>